<keyword evidence="5" id="KW-1185">Reference proteome</keyword>
<dbReference type="SMART" id="SM00014">
    <property type="entry name" value="acidPPc"/>
    <property type="match status" value="1"/>
</dbReference>
<feature type="signal peptide" evidence="2">
    <location>
        <begin position="1"/>
        <end position="20"/>
    </location>
</feature>
<feature type="transmembrane region" description="Helical" evidence="1">
    <location>
        <begin position="116"/>
        <end position="135"/>
    </location>
</feature>
<evidence type="ECO:0000313" key="5">
    <source>
        <dbReference type="Proteomes" id="UP000451233"/>
    </source>
</evidence>
<feature type="domain" description="Phosphatidic acid phosphatase type 2/haloperoxidase" evidence="3">
    <location>
        <begin position="118"/>
        <end position="238"/>
    </location>
</feature>
<dbReference type="AlphaFoldDB" id="A0A7K1XW98"/>
<comment type="caution">
    <text evidence="4">The sequence shown here is derived from an EMBL/GenBank/DDBJ whole genome shotgun (WGS) entry which is preliminary data.</text>
</comment>
<evidence type="ECO:0000259" key="3">
    <source>
        <dbReference type="SMART" id="SM00014"/>
    </source>
</evidence>
<name>A0A7K1XW98_9SPHI</name>
<dbReference type="Proteomes" id="UP000451233">
    <property type="component" value="Unassembled WGS sequence"/>
</dbReference>
<dbReference type="EMBL" id="WVHS01000002">
    <property type="protein sequence ID" value="MXV15255.1"/>
    <property type="molecule type" value="Genomic_DNA"/>
</dbReference>
<evidence type="ECO:0000313" key="4">
    <source>
        <dbReference type="EMBL" id="MXV15255.1"/>
    </source>
</evidence>
<keyword evidence="1" id="KW-0812">Transmembrane</keyword>
<feature type="transmembrane region" description="Helical" evidence="1">
    <location>
        <begin position="165"/>
        <end position="184"/>
    </location>
</feature>
<keyword evidence="1" id="KW-1133">Transmembrane helix</keyword>
<sequence length="269" mass="28688">MKLKNILALVLGLQAVTAAAQDTESPYKTSFKADAPVTAAGIGLSVLGLKLIQDKESLTLAELAALSKDDVNGFDRFSAGNYSKTADKHSYYPFYGAFAMPVVILFNGKINNHTGQVLALYVETMAITGTLYTMAAGNVKRNRPYTYSTETPLDQRTKKGATRSFYAGHTAATASATFFAAKVFSDFNPDSPAKPYIWTAAAVVPAAVGYLRLKAGMHFLSDNLLGYAVGAGVGVLVPQLHKKTSANSLSVVPVFTPGYQTVAATYTFR</sequence>
<dbReference type="InterPro" id="IPR000326">
    <property type="entry name" value="PAP2/HPO"/>
</dbReference>
<gene>
    <name evidence="4" type="ORF">GS398_08075</name>
</gene>
<keyword evidence="2" id="KW-0732">Signal</keyword>
<evidence type="ECO:0000256" key="2">
    <source>
        <dbReference type="SAM" id="SignalP"/>
    </source>
</evidence>
<protein>
    <submittedName>
        <fullName evidence="4">Phosphatase PAP2 family protein</fullName>
    </submittedName>
</protein>
<organism evidence="4 5">
    <name type="scientific">Hufsiella ginkgonis</name>
    <dbReference type="NCBI Taxonomy" id="2695274"/>
    <lineage>
        <taxon>Bacteria</taxon>
        <taxon>Pseudomonadati</taxon>
        <taxon>Bacteroidota</taxon>
        <taxon>Sphingobacteriia</taxon>
        <taxon>Sphingobacteriales</taxon>
        <taxon>Sphingobacteriaceae</taxon>
        <taxon>Hufsiella</taxon>
    </lineage>
</organism>
<dbReference type="Pfam" id="PF01569">
    <property type="entry name" value="PAP2"/>
    <property type="match status" value="1"/>
</dbReference>
<proteinExistence type="predicted"/>
<keyword evidence="1" id="KW-0472">Membrane</keyword>
<accession>A0A7K1XW98</accession>
<feature type="transmembrane region" description="Helical" evidence="1">
    <location>
        <begin position="92"/>
        <end position="110"/>
    </location>
</feature>
<feature type="chain" id="PRO_5029455341" evidence="2">
    <location>
        <begin position="21"/>
        <end position="269"/>
    </location>
</feature>
<dbReference type="SUPFAM" id="SSF48317">
    <property type="entry name" value="Acid phosphatase/Vanadium-dependent haloperoxidase"/>
    <property type="match status" value="1"/>
</dbReference>
<dbReference type="InterPro" id="IPR036938">
    <property type="entry name" value="PAP2/HPO_sf"/>
</dbReference>
<dbReference type="RefSeq" id="WP_160906260.1">
    <property type="nucleotide sequence ID" value="NZ_WVHS01000002.1"/>
</dbReference>
<reference evidence="4 5" key="1">
    <citation type="submission" date="2019-11" db="EMBL/GenBank/DDBJ databases">
        <title>Pedobacter sp. HMF7056 Genome sequencing and assembly.</title>
        <authorList>
            <person name="Kang H."/>
            <person name="Kim H."/>
            <person name="Joh K."/>
        </authorList>
    </citation>
    <scope>NUCLEOTIDE SEQUENCE [LARGE SCALE GENOMIC DNA]</scope>
    <source>
        <strain evidence="4 5">HMF7056</strain>
    </source>
</reference>
<feature type="transmembrane region" description="Helical" evidence="1">
    <location>
        <begin position="196"/>
        <end position="213"/>
    </location>
</feature>
<evidence type="ECO:0000256" key="1">
    <source>
        <dbReference type="SAM" id="Phobius"/>
    </source>
</evidence>
<dbReference type="Gene3D" id="1.20.144.10">
    <property type="entry name" value="Phosphatidic acid phosphatase type 2/haloperoxidase"/>
    <property type="match status" value="1"/>
</dbReference>